<dbReference type="AlphaFoldDB" id="A0A382MEF2"/>
<feature type="compositionally biased region" description="Polar residues" evidence="1">
    <location>
        <begin position="44"/>
        <end position="53"/>
    </location>
</feature>
<proteinExistence type="predicted"/>
<protein>
    <submittedName>
        <fullName evidence="2">Uncharacterized protein</fullName>
    </submittedName>
</protein>
<evidence type="ECO:0000256" key="1">
    <source>
        <dbReference type="SAM" id="MobiDB-lite"/>
    </source>
</evidence>
<gene>
    <name evidence="2" type="ORF">METZ01_LOCUS298666</name>
</gene>
<reference evidence="2" key="1">
    <citation type="submission" date="2018-05" db="EMBL/GenBank/DDBJ databases">
        <authorList>
            <person name="Lanie J.A."/>
            <person name="Ng W.-L."/>
            <person name="Kazmierczak K.M."/>
            <person name="Andrzejewski T.M."/>
            <person name="Davidsen T.M."/>
            <person name="Wayne K.J."/>
            <person name="Tettelin H."/>
            <person name="Glass J.I."/>
            <person name="Rusch D."/>
            <person name="Podicherti R."/>
            <person name="Tsui H.-C.T."/>
            <person name="Winkler M.E."/>
        </authorList>
    </citation>
    <scope>NUCLEOTIDE SEQUENCE</scope>
</reference>
<dbReference type="EMBL" id="UINC01092326">
    <property type="protein sequence ID" value="SVC45812.1"/>
    <property type="molecule type" value="Genomic_DNA"/>
</dbReference>
<feature type="compositionally biased region" description="Basic and acidic residues" evidence="1">
    <location>
        <begin position="26"/>
        <end position="43"/>
    </location>
</feature>
<feature type="region of interest" description="Disordered" evidence="1">
    <location>
        <begin position="16"/>
        <end position="105"/>
    </location>
</feature>
<feature type="non-terminal residue" evidence="2">
    <location>
        <position position="152"/>
    </location>
</feature>
<name>A0A382MEF2_9ZZZZ</name>
<accession>A0A382MEF2</accession>
<organism evidence="2">
    <name type="scientific">marine metagenome</name>
    <dbReference type="NCBI Taxonomy" id="408172"/>
    <lineage>
        <taxon>unclassified sequences</taxon>
        <taxon>metagenomes</taxon>
        <taxon>ecological metagenomes</taxon>
    </lineage>
</organism>
<evidence type="ECO:0000313" key="2">
    <source>
        <dbReference type="EMBL" id="SVC45812.1"/>
    </source>
</evidence>
<sequence length="152" mass="16913">MELGKIFTGHGFAFKKESLKGGSLPNKEKDFRKIKKVKDEPDSQKGSSDSTDTFSKHHAGSMGSGDMGRIAEPDTYDWDDSGSEPNTAGHQTKKNKKKKGWEPVEESVNEAFTSGDRKTLMVIGRDFVQYWDSQFIKGLGKKEIRGLKQGLP</sequence>